<evidence type="ECO:0000313" key="2">
    <source>
        <dbReference type="EMBL" id="ABC38224.1"/>
    </source>
</evidence>
<keyword evidence="3" id="KW-1185">Reference proteome</keyword>
<dbReference type="GeneID" id="45120684"/>
<dbReference type="HOGENOM" id="CLU_111115_0_0_4"/>
<protein>
    <recommendedName>
        <fullName evidence="4">Adhesin</fullName>
    </recommendedName>
</protein>
<dbReference type="KEGG" id="bte:BTH_I0931"/>
<feature type="chain" id="PRO_5007701222" description="Adhesin" evidence="1">
    <location>
        <begin position="24"/>
        <end position="202"/>
    </location>
</feature>
<dbReference type="RefSeq" id="WP_009908652.1">
    <property type="nucleotide sequence ID" value="NC_007651.1"/>
</dbReference>
<name>Q2T014_BURTA</name>
<keyword evidence="1" id="KW-0732">Signal</keyword>
<proteinExistence type="predicted"/>
<evidence type="ECO:0008006" key="4">
    <source>
        <dbReference type="Google" id="ProtNLM"/>
    </source>
</evidence>
<dbReference type="Proteomes" id="UP000001930">
    <property type="component" value="Chromosome I"/>
</dbReference>
<dbReference type="AlphaFoldDB" id="Q2T014"/>
<reference evidence="2 3" key="1">
    <citation type="journal article" date="2005" name="BMC Genomics">
        <title>Bacterial genome adaptation to niches: divergence of the potential virulence genes in three Burkholderia species of different survival strategies.</title>
        <authorList>
            <person name="Kim H.S."/>
            <person name="Schell M.A."/>
            <person name="Yu Y."/>
            <person name="Ulrich R.L."/>
            <person name="Sarria S.H."/>
            <person name="Nierman W.C."/>
            <person name="DeShazer D."/>
        </authorList>
    </citation>
    <scope>NUCLEOTIDE SEQUENCE [LARGE SCALE GENOMIC DNA]</scope>
    <source>
        <strain evidence="3">ATCC 700388 / DSM 13276 / CCUG 48851 / CIP 106301 / E264</strain>
    </source>
</reference>
<feature type="signal peptide" evidence="1">
    <location>
        <begin position="1"/>
        <end position="23"/>
    </location>
</feature>
<gene>
    <name evidence="2" type="ordered locus">BTH_I0931</name>
</gene>
<sequence>MSRLRASMSAALLLAAVVHVTYAQNIPAVSAHAAIGANAAIDAAGAISVNETAGLDNAQANQIALGMGAPSVGVAGSAQAALARASTRSATASIESSAFSNITGAVLVNQSAGSANLQRNSVAVGTLGAGVEIASDRELSDAISRQGGLRQWSEAHDMRQASISNSAFKNVSGIVQVNQTAGAGNATANSFVLRPPAGTLFN</sequence>
<organism evidence="2 3">
    <name type="scientific">Burkholderia thailandensis (strain ATCC 700388 / DSM 13276 / CCUG 48851 / CIP 106301 / E264)</name>
    <dbReference type="NCBI Taxonomy" id="271848"/>
    <lineage>
        <taxon>Bacteria</taxon>
        <taxon>Pseudomonadati</taxon>
        <taxon>Pseudomonadota</taxon>
        <taxon>Betaproteobacteria</taxon>
        <taxon>Burkholderiales</taxon>
        <taxon>Burkholderiaceae</taxon>
        <taxon>Burkholderia</taxon>
        <taxon>pseudomallei group</taxon>
    </lineage>
</organism>
<evidence type="ECO:0000256" key="1">
    <source>
        <dbReference type="SAM" id="SignalP"/>
    </source>
</evidence>
<evidence type="ECO:0000313" key="3">
    <source>
        <dbReference type="Proteomes" id="UP000001930"/>
    </source>
</evidence>
<accession>Q2T014</accession>
<dbReference type="EMBL" id="CP000086">
    <property type="protein sequence ID" value="ABC38224.1"/>
    <property type="molecule type" value="Genomic_DNA"/>
</dbReference>